<sequence length="60" mass="7232">MFFIPESDLFRLIVKSKLPYAEKFEKWVFEDILTTIRSKRIYATPKLLKEKLEILPSIEK</sequence>
<gene>
    <name evidence="2" type="ORF">H7E68_04005</name>
</gene>
<evidence type="ECO:0000313" key="3">
    <source>
        <dbReference type="Proteomes" id="UP000585258"/>
    </source>
</evidence>
<comment type="caution">
    <text evidence="2">The sequence shown here is derived from an EMBL/GenBank/DDBJ whole genome shotgun (WGS) entry which is preliminary data.</text>
</comment>
<dbReference type="InterPro" id="IPR003497">
    <property type="entry name" value="BRO_N_domain"/>
</dbReference>
<evidence type="ECO:0000313" key="2">
    <source>
        <dbReference type="EMBL" id="MBB6713903.1"/>
    </source>
</evidence>
<feature type="domain" description="Bro-N" evidence="1">
    <location>
        <begin position="1"/>
        <end position="40"/>
    </location>
</feature>
<dbReference type="Pfam" id="PF02498">
    <property type="entry name" value="Bro-N"/>
    <property type="match status" value="1"/>
</dbReference>
<proteinExistence type="predicted"/>
<dbReference type="EMBL" id="JACKWY010000002">
    <property type="protein sequence ID" value="MBB6713903.1"/>
    <property type="molecule type" value="Genomic_DNA"/>
</dbReference>
<name>A0A7X0SCM9_9CLOT</name>
<reference evidence="2 3" key="1">
    <citation type="submission" date="2020-08" db="EMBL/GenBank/DDBJ databases">
        <title>Clostridia isolated from Swiss meat.</title>
        <authorList>
            <person name="Wambui J."/>
            <person name="Stevens M.J.A."/>
            <person name="Stephan R."/>
        </authorList>
    </citation>
    <scope>NUCLEOTIDE SEQUENCE [LARGE SCALE GENOMIC DNA]</scope>
    <source>
        <strain evidence="2 3">CM001</strain>
    </source>
</reference>
<evidence type="ECO:0000259" key="1">
    <source>
        <dbReference type="PROSITE" id="PS51750"/>
    </source>
</evidence>
<accession>A0A7X0SCM9</accession>
<dbReference type="AlphaFoldDB" id="A0A7X0SCM9"/>
<organism evidence="2 3">
    <name type="scientific">Clostridium gasigenes</name>
    <dbReference type="NCBI Taxonomy" id="94869"/>
    <lineage>
        <taxon>Bacteria</taxon>
        <taxon>Bacillati</taxon>
        <taxon>Bacillota</taxon>
        <taxon>Clostridia</taxon>
        <taxon>Eubacteriales</taxon>
        <taxon>Clostridiaceae</taxon>
        <taxon>Clostridium</taxon>
    </lineage>
</organism>
<dbReference type="PROSITE" id="PS51750">
    <property type="entry name" value="BRO_N"/>
    <property type="match status" value="1"/>
</dbReference>
<protein>
    <recommendedName>
        <fullName evidence="1">Bro-N domain-containing protein</fullName>
    </recommendedName>
</protein>
<dbReference type="Proteomes" id="UP000585258">
    <property type="component" value="Unassembled WGS sequence"/>
</dbReference>